<dbReference type="GO" id="GO:0000976">
    <property type="term" value="F:transcription cis-regulatory region binding"/>
    <property type="evidence" value="ECO:0000318"/>
    <property type="project" value="GO_Central"/>
</dbReference>
<dbReference type="OMA" id="STHQYET"/>
<dbReference type="InParanoid" id="A0A251S516"/>
<dbReference type="PANTHER" id="PTHR31282">
    <property type="entry name" value="WRKY TRANSCRIPTION FACTOR 21-RELATED"/>
    <property type="match status" value="1"/>
</dbReference>
<dbReference type="GO" id="GO:0003700">
    <property type="term" value="F:DNA-binding transcription factor activity"/>
    <property type="evidence" value="ECO:0000318"/>
    <property type="project" value="GO_Central"/>
</dbReference>
<dbReference type="OrthoDB" id="2021064at2759"/>
<dbReference type="Pfam" id="PF03106">
    <property type="entry name" value="WRKY"/>
    <property type="match status" value="1"/>
</dbReference>
<dbReference type="InterPro" id="IPR003657">
    <property type="entry name" value="WRKY_dom"/>
</dbReference>
<accession>A0A251S516</accession>
<name>A0A251S516_HELAN</name>
<reference evidence="8" key="3">
    <citation type="submission" date="2020-06" db="EMBL/GenBank/DDBJ databases">
        <title>Helianthus annuus Genome sequencing and assembly Release 2.</title>
        <authorList>
            <person name="Gouzy J."/>
            <person name="Langlade N."/>
            <person name="Munos S."/>
        </authorList>
    </citation>
    <scope>NUCLEOTIDE SEQUENCE</scope>
    <source>
        <tissue evidence="8">Leaves</tissue>
    </source>
</reference>
<evidence type="ECO:0000313" key="9">
    <source>
        <dbReference type="EMBL" id="OTF93758.1"/>
    </source>
</evidence>
<proteinExistence type="predicted"/>
<dbReference type="Proteomes" id="UP000215914">
    <property type="component" value="Chromosome 15"/>
</dbReference>
<dbReference type="STRING" id="4232.A0A251S516"/>
<dbReference type="InterPro" id="IPR044810">
    <property type="entry name" value="WRKY_plant"/>
</dbReference>
<evidence type="ECO:0000256" key="5">
    <source>
        <dbReference type="ARBA" id="ARBA00023242"/>
    </source>
</evidence>
<dbReference type="GO" id="GO:0005634">
    <property type="term" value="C:nucleus"/>
    <property type="evidence" value="ECO:0000318"/>
    <property type="project" value="GO_Central"/>
</dbReference>
<dbReference type="SMR" id="A0A251S516"/>
<dbReference type="InterPro" id="IPR036576">
    <property type="entry name" value="WRKY_dom_sf"/>
</dbReference>
<evidence type="ECO:0000256" key="4">
    <source>
        <dbReference type="ARBA" id="ARBA00023163"/>
    </source>
</evidence>
<evidence type="ECO:0000259" key="7">
    <source>
        <dbReference type="PROSITE" id="PS50811"/>
    </source>
</evidence>
<evidence type="ECO:0000256" key="2">
    <source>
        <dbReference type="ARBA" id="ARBA00023015"/>
    </source>
</evidence>
<dbReference type="FunCoup" id="A0A251S516">
    <property type="interactions" value="319"/>
</dbReference>
<dbReference type="AlphaFoldDB" id="A0A251S516"/>
<dbReference type="EMBL" id="CM007904">
    <property type="protein sequence ID" value="OTF93758.1"/>
    <property type="molecule type" value="Genomic_DNA"/>
</dbReference>
<evidence type="ECO:0000256" key="3">
    <source>
        <dbReference type="ARBA" id="ARBA00023125"/>
    </source>
</evidence>
<evidence type="ECO:0000256" key="6">
    <source>
        <dbReference type="SAM" id="MobiDB-lite"/>
    </source>
</evidence>
<evidence type="ECO:0000313" key="8">
    <source>
        <dbReference type="EMBL" id="KAF5762713.1"/>
    </source>
</evidence>
<dbReference type="SMART" id="SM00774">
    <property type="entry name" value="WRKY"/>
    <property type="match status" value="1"/>
</dbReference>
<keyword evidence="10" id="KW-1185">Reference proteome</keyword>
<keyword evidence="2" id="KW-0805">Transcription regulation</keyword>
<protein>
    <submittedName>
        <fullName evidence="9">Putative WRKY domain-containing protein</fullName>
    </submittedName>
    <submittedName>
        <fullName evidence="8">Transcription factor WRKY family</fullName>
    </submittedName>
</protein>
<gene>
    <name evidence="9" type="ORF">HannXRQ_Chr15g0464761</name>
    <name evidence="8" type="ORF">HanXRQr2_Chr15g0672081</name>
</gene>
<sequence length="316" mass="36423">MESSSWPESLPGNRTKAMQELTQGQVLMNKLQEMLGQPEKIEFGYNSVDDTLVQIVGMFNKTLSILSSNSPNFNRIPQNRTHDTNSPNNWDDQRSENSIESVKTVMPIKTKRGCHKRRKSSSIFTKVTSTLIDDGYAWRKYGEKVIINSKYQRHYYRCTHKFEQGCQATKQVQKTDDEPPMYRTTYHRHHTCKNSQRGHPIILDSPNSWDSSVLFSFETNTIINRKQVRPFSSSTKHKPEEGFSCLSVDYNKVSLSNYNTWDQVTQSIQIPLEPKSMMSSGLDHEDMVSPGVYSSTCSTHQYETKDVFRSNDISDF</sequence>
<evidence type="ECO:0000256" key="1">
    <source>
        <dbReference type="ARBA" id="ARBA00004123"/>
    </source>
</evidence>
<keyword evidence="5" id="KW-0539">Nucleus</keyword>
<feature type="compositionally biased region" description="Polar residues" evidence="6">
    <location>
        <begin position="70"/>
        <end position="90"/>
    </location>
</feature>
<reference evidence="8 10" key="1">
    <citation type="journal article" date="2017" name="Nature">
        <title>The sunflower genome provides insights into oil metabolism, flowering and Asterid evolution.</title>
        <authorList>
            <person name="Badouin H."/>
            <person name="Gouzy J."/>
            <person name="Grassa C.J."/>
            <person name="Murat F."/>
            <person name="Staton S.E."/>
            <person name="Cottret L."/>
            <person name="Lelandais-Briere C."/>
            <person name="Owens G.L."/>
            <person name="Carrere S."/>
            <person name="Mayjonade B."/>
            <person name="Legrand L."/>
            <person name="Gill N."/>
            <person name="Kane N.C."/>
            <person name="Bowers J.E."/>
            <person name="Hubner S."/>
            <person name="Bellec A."/>
            <person name="Berard A."/>
            <person name="Berges H."/>
            <person name="Blanchet N."/>
            <person name="Boniface M.C."/>
            <person name="Brunel D."/>
            <person name="Catrice O."/>
            <person name="Chaidir N."/>
            <person name="Claudel C."/>
            <person name="Donnadieu C."/>
            <person name="Faraut T."/>
            <person name="Fievet G."/>
            <person name="Helmstetter N."/>
            <person name="King M."/>
            <person name="Knapp S.J."/>
            <person name="Lai Z."/>
            <person name="Le Paslier M.C."/>
            <person name="Lippi Y."/>
            <person name="Lorenzon L."/>
            <person name="Mandel J.R."/>
            <person name="Marage G."/>
            <person name="Marchand G."/>
            <person name="Marquand E."/>
            <person name="Bret-Mestries E."/>
            <person name="Morien E."/>
            <person name="Nambeesan S."/>
            <person name="Nguyen T."/>
            <person name="Pegot-Espagnet P."/>
            <person name="Pouilly N."/>
            <person name="Raftis F."/>
            <person name="Sallet E."/>
            <person name="Schiex T."/>
            <person name="Thomas J."/>
            <person name="Vandecasteele C."/>
            <person name="Vares D."/>
            <person name="Vear F."/>
            <person name="Vautrin S."/>
            <person name="Crespi M."/>
            <person name="Mangin B."/>
            <person name="Burke J.M."/>
            <person name="Salse J."/>
            <person name="Munos S."/>
            <person name="Vincourt P."/>
            <person name="Rieseberg L.H."/>
            <person name="Langlade N.B."/>
        </authorList>
    </citation>
    <scope>NUCLEOTIDE SEQUENCE [LARGE SCALE GENOMIC DNA]</scope>
    <source>
        <strain evidence="10">cv. SF193</strain>
        <tissue evidence="8">Leaves</tissue>
    </source>
</reference>
<dbReference type="SUPFAM" id="SSF118290">
    <property type="entry name" value="WRKY DNA-binding domain"/>
    <property type="match status" value="1"/>
</dbReference>
<dbReference type="PROSITE" id="PS50811">
    <property type="entry name" value="WRKY"/>
    <property type="match status" value="1"/>
</dbReference>
<dbReference type="Gene3D" id="2.20.25.80">
    <property type="entry name" value="WRKY domain"/>
    <property type="match status" value="1"/>
</dbReference>
<evidence type="ECO:0000313" key="10">
    <source>
        <dbReference type="Proteomes" id="UP000215914"/>
    </source>
</evidence>
<dbReference type="GO" id="GO:0006355">
    <property type="term" value="P:regulation of DNA-templated transcription"/>
    <property type="evidence" value="ECO:0000318"/>
    <property type="project" value="GO_Central"/>
</dbReference>
<dbReference type="Gramene" id="mRNA:HanXRQr2_Chr15g0672081">
    <property type="protein sequence ID" value="mRNA:HanXRQr2_Chr15g0672081"/>
    <property type="gene ID" value="HanXRQr2_Chr15g0672081"/>
</dbReference>
<keyword evidence="4" id="KW-0804">Transcription</keyword>
<comment type="subcellular location">
    <subcellularLocation>
        <location evidence="1">Nucleus</location>
    </subcellularLocation>
</comment>
<organism evidence="9 10">
    <name type="scientific">Helianthus annuus</name>
    <name type="common">Common sunflower</name>
    <dbReference type="NCBI Taxonomy" id="4232"/>
    <lineage>
        <taxon>Eukaryota</taxon>
        <taxon>Viridiplantae</taxon>
        <taxon>Streptophyta</taxon>
        <taxon>Embryophyta</taxon>
        <taxon>Tracheophyta</taxon>
        <taxon>Spermatophyta</taxon>
        <taxon>Magnoliopsida</taxon>
        <taxon>eudicotyledons</taxon>
        <taxon>Gunneridae</taxon>
        <taxon>Pentapetalae</taxon>
        <taxon>asterids</taxon>
        <taxon>campanulids</taxon>
        <taxon>Asterales</taxon>
        <taxon>Asteraceae</taxon>
        <taxon>Asteroideae</taxon>
        <taxon>Heliantheae alliance</taxon>
        <taxon>Heliantheae</taxon>
        <taxon>Helianthus</taxon>
    </lineage>
</organism>
<dbReference type="EMBL" id="MNCJ02000330">
    <property type="protein sequence ID" value="KAF5762713.1"/>
    <property type="molecule type" value="Genomic_DNA"/>
</dbReference>
<reference evidence="9" key="2">
    <citation type="submission" date="2017-02" db="EMBL/GenBank/DDBJ databases">
        <title>Sunflower complete genome.</title>
        <authorList>
            <person name="Langlade N."/>
            <person name="Munos S."/>
        </authorList>
    </citation>
    <scope>NUCLEOTIDE SEQUENCE [LARGE SCALE GENOMIC DNA]</scope>
    <source>
        <tissue evidence="9">Leaves</tissue>
    </source>
</reference>
<keyword evidence="3" id="KW-0238">DNA-binding</keyword>
<feature type="region of interest" description="Disordered" evidence="6">
    <location>
        <begin position="70"/>
        <end position="98"/>
    </location>
</feature>
<feature type="domain" description="WRKY" evidence="7">
    <location>
        <begin position="127"/>
        <end position="190"/>
    </location>
</feature>